<accession>E1QWI8</accession>
<dbReference type="GO" id="GO:0005829">
    <property type="term" value="C:cytosol"/>
    <property type="evidence" value="ECO:0007669"/>
    <property type="project" value="TreeGrafter"/>
</dbReference>
<evidence type="ECO:0000256" key="5">
    <source>
        <dbReference type="ARBA" id="ARBA00022642"/>
    </source>
</evidence>
<keyword evidence="6" id="KW-0808">Transferase</keyword>
<dbReference type="HOGENOM" id="CLU_047382_0_0_11"/>
<dbReference type="KEGG" id="ols:Olsu_1388"/>
<dbReference type="eggNOG" id="COG0379">
    <property type="taxonomic scope" value="Bacteria"/>
</dbReference>
<organism evidence="11 12">
    <name type="scientific">Olsenella uli (strain ATCC 49627 / DSM 7084 / CCUG 31166 / CIP 109912 / JCM 12494 / LMG 11480 / NCIMB 702895 / VPI D76D-27C)</name>
    <name type="common">Lactobacillus uli</name>
    <dbReference type="NCBI Taxonomy" id="633147"/>
    <lineage>
        <taxon>Bacteria</taxon>
        <taxon>Bacillati</taxon>
        <taxon>Actinomycetota</taxon>
        <taxon>Coriobacteriia</taxon>
        <taxon>Coriobacteriales</taxon>
        <taxon>Atopobiaceae</taxon>
        <taxon>Olsenella</taxon>
    </lineage>
</organism>
<sequence length="339" mass="37668">MEKSTHAVVGTNEHDDEMGRYERTLAAYQPVDPATLGGLAKRVAELKHERDAVILAHYYVPAETQALADYVGDSFYLARLARTLDCKTIVLAGVSFMAQSVKLLNPERMVLNPEPRADCPMAHMVRKADVDAVRKRYDDLAVVCYINSTAEIKTWSDVCVTSSNAVKVVRGLPQRNILFIPDMNLGRYVAEQLSEKNFILNRGWCPTHQRIIPAEVEALEVAHPDAEVLAHPECSEEVLGEADFIGSTKQIIERIAQSDRHEFIVLTVVGVAAQIGRLTEGQDKRIYFPQTTPLCPNMAMVTPDKVLRSLEQGLGEVPLPANADRANQPLERMLELAAR</sequence>
<comment type="pathway">
    <text evidence="2">Cofactor biosynthesis; NAD(+) biosynthesis; quinolinate from iminoaspartate: step 1/1.</text>
</comment>
<dbReference type="EC" id="2.5.1.72" evidence="3 10"/>
<dbReference type="GO" id="GO:0051539">
    <property type="term" value="F:4 iron, 4 sulfur cluster binding"/>
    <property type="evidence" value="ECO:0007669"/>
    <property type="project" value="UniProtKB-KW"/>
</dbReference>
<keyword evidence="7" id="KW-0479">Metal-binding</keyword>
<dbReference type="Pfam" id="PF02445">
    <property type="entry name" value="NadA"/>
    <property type="match status" value="1"/>
</dbReference>
<keyword evidence="8" id="KW-0408">Iron</keyword>
<reference evidence="11 12" key="1">
    <citation type="journal article" date="2010" name="Stand. Genomic Sci.">
        <title>Complete genome sequence of Olsenella uli type strain (VPI D76D-27C).</title>
        <authorList>
            <person name="Goker M."/>
            <person name="Held B."/>
            <person name="Lucas S."/>
            <person name="Nolan M."/>
            <person name="Yasawong M."/>
            <person name="Glavina Del Rio T."/>
            <person name="Tice H."/>
            <person name="Cheng J.F."/>
            <person name="Bruce D."/>
            <person name="Detter J.C."/>
            <person name="Tapia R."/>
            <person name="Han C."/>
            <person name="Goodwin L."/>
            <person name="Pitluck S."/>
            <person name="Liolios K."/>
            <person name="Ivanova N."/>
            <person name="Mavromatis K."/>
            <person name="Mikhailova N."/>
            <person name="Pati A."/>
            <person name="Chen A."/>
            <person name="Palaniappan K."/>
            <person name="Land M."/>
            <person name="Hauser L."/>
            <person name="Chang Y.J."/>
            <person name="Jeffries C.D."/>
            <person name="Rohde M."/>
            <person name="Sikorski J."/>
            <person name="Pukall R."/>
            <person name="Woyke T."/>
            <person name="Bristow J."/>
            <person name="Eisen J.A."/>
            <person name="Markowitz V."/>
            <person name="Hugenholtz P."/>
            <person name="Kyrpides N.C."/>
            <person name="Klenk H.P."/>
            <person name="Lapidus A."/>
        </authorList>
    </citation>
    <scope>NUCLEOTIDE SEQUENCE [LARGE SCALE GENOMIC DNA]</scope>
    <source>
        <strain evidence="12">ATCC 49627 / DSM 7084 / CIP 109912 / JCM 12494 / NCIMB 702895 / VPI D76D-27C</strain>
    </source>
</reference>
<dbReference type="EMBL" id="CP002106">
    <property type="protein sequence ID" value="ADK68491.1"/>
    <property type="molecule type" value="Genomic_DNA"/>
</dbReference>
<evidence type="ECO:0000313" key="11">
    <source>
        <dbReference type="EMBL" id="ADK68491.1"/>
    </source>
</evidence>
<dbReference type="RefSeq" id="WP_013252243.1">
    <property type="nucleotide sequence ID" value="NC_014363.1"/>
</dbReference>
<evidence type="ECO:0000256" key="1">
    <source>
        <dbReference type="ARBA" id="ARBA00001966"/>
    </source>
</evidence>
<name>E1QWI8_OLSUV</name>
<evidence type="ECO:0000256" key="10">
    <source>
        <dbReference type="NCBIfam" id="TIGR00550"/>
    </source>
</evidence>
<keyword evidence="4" id="KW-0004">4Fe-4S</keyword>
<evidence type="ECO:0000313" key="12">
    <source>
        <dbReference type="Proteomes" id="UP000000333"/>
    </source>
</evidence>
<comment type="cofactor">
    <cofactor evidence="1">
        <name>[4Fe-4S] cluster</name>
        <dbReference type="ChEBI" id="CHEBI:49883"/>
    </cofactor>
</comment>
<dbReference type="PANTHER" id="PTHR30573">
    <property type="entry name" value="QUINOLINATE SYNTHETASE A"/>
    <property type="match status" value="1"/>
</dbReference>
<dbReference type="Proteomes" id="UP000000333">
    <property type="component" value="Chromosome"/>
</dbReference>
<proteinExistence type="predicted"/>
<dbReference type="NCBIfam" id="TIGR00550">
    <property type="entry name" value="nadA"/>
    <property type="match status" value="1"/>
</dbReference>
<evidence type="ECO:0000256" key="8">
    <source>
        <dbReference type="ARBA" id="ARBA00023004"/>
    </source>
</evidence>
<keyword evidence="5" id="KW-0662">Pyridine nucleotide biosynthesis</keyword>
<dbReference type="GeneID" id="78512789"/>
<dbReference type="InterPro" id="IPR036094">
    <property type="entry name" value="NadA_sf"/>
</dbReference>
<protein>
    <recommendedName>
        <fullName evidence="3 10">Quinolinate synthase</fullName>
        <ecNumber evidence="3 10">2.5.1.72</ecNumber>
    </recommendedName>
</protein>
<dbReference type="STRING" id="633147.Olsu_1388"/>
<dbReference type="AlphaFoldDB" id="E1QWI8"/>
<dbReference type="GO" id="GO:0034628">
    <property type="term" value="P:'de novo' NAD+ biosynthetic process from L-aspartate"/>
    <property type="evidence" value="ECO:0007669"/>
    <property type="project" value="TreeGrafter"/>
</dbReference>
<dbReference type="GO" id="GO:0008987">
    <property type="term" value="F:quinolinate synthetase A activity"/>
    <property type="evidence" value="ECO:0007669"/>
    <property type="project" value="UniProtKB-UniRule"/>
</dbReference>
<dbReference type="GO" id="GO:0046872">
    <property type="term" value="F:metal ion binding"/>
    <property type="evidence" value="ECO:0007669"/>
    <property type="project" value="UniProtKB-KW"/>
</dbReference>
<dbReference type="NCBIfam" id="NF006878">
    <property type="entry name" value="PRK09375.1-2"/>
    <property type="match status" value="1"/>
</dbReference>
<gene>
    <name evidence="11" type="ordered locus">Olsu_1388</name>
</gene>
<evidence type="ECO:0000256" key="9">
    <source>
        <dbReference type="ARBA" id="ARBA00023014"/>
    </source>
</evidence>
<dbReference type="Gene3D" id="3.40.50.10800">
    <property type="entry name" value="NadA-like"/>
    <property type="match status" value="3"/>
</dbReference>
<dbReference type="PANTHER" id="PTHR30573:SF0">
    <property type="entry name" value="QUINOLINATE SYNTHASE, CHLOROPLASTIC"/>
    <property type="match status" value="1"/>
</dbReference>
<keyword evidence="9" id="KW-0411">Iron-sulfur</keyword>
<evidence type="ECO:0000256" key="4">
    <source>
        <dbReference type="ARBA" id="ARBA00022485"/>
    </source>
</evidence>
<evidence type="ECO:0000256" key="2">
    <source>
        <dbReference type="ARBA" id="ARBA00005065"/>
    </source>
</evidence>
<dbReference type="InterPro" id="IPR003473">
    <property type="entry name" value="NadA"/>
</dbReference>
<dbReference type="UniPathway" id="UPA00253">
    <property type="reaction ID" value="UER00327"/>
</dbReference>
<evidence type="ECO:0000256" key="3">
    <source>
        <dbReference type="ARBA" id="ARBA00012669"/>
    </source>
</evidence>
<evidence type="ECO:0000256" key="6">
    <source>
        <dbReference type="ARBA" id="ARBA00022679"/>
    </source>
</evidence>
<dbReference type="SUPFAM" id="SSF142754">
    <property type="entry name" value="NadA-like"/>
    <property type="match status" value="1"/>
</dbReference>
<evidence type="ECO:0000256" key="7">
    <source>
        <dbReference type="ARBA" id="ARBA00022723"/>
    </source>
</evidence>
<keyword evidence="12" id="KW-1185">Reference proteome</keyword>